<dbReference type="InterPro" id="IPR000477">
    <property type="entry name" value="RT_dom"/>
</dbReference>
<feature type="domain" description="Reverse transcriptase" evidence="1">
    <location>
        <begin position="1"/>
        <end position="234"/>
    </location>
</feature>
<keyword evidence="2" id="KW-0548">Nucleotidyltransferase</keyword>
<reference evidence="2" key="1">
    <citation type="journal article" date="2023" name="G3 (Bethesda)">
        <title>Whole genome assembly and annotation of the endangered Caribbean coral Acropora cervicornis.</title>
        <authorList>
            <person name="Selwyn J.D."/>
            <person name="Vollmer S.V."/>
        </authorList>
    </citation>
    <scope>NUCLEOTIDE SEQUENCE</scope>
    <source>
        <strain evidence="2">K2</strain>
    </source>
</reference>
<gene>
    <name evidence="2" type="ORF">P5673_032703</name>
</gene>
<keyword evidence="2" id="KW-0808">Transferase</keyword>
<dbReference type="Pfam" id="PF00078">
    <property type="entry name" value="RVT_1"/>
    <property type="match status" value="1"/>
</dbReference>
<sequence length="234" mass="26383">MHLRQFLKTPVIKKPALDPEVFKNYRPISNTLFLIKTIERVIAKQIHSHLIANNSAYRKHHSTETAVLCVQNDILQAVDLGYEVILVLLDFIAAFDTIDHSILLTRREQRFGISGKTWKWLGSYLEDRTQFVSVNNLNSATSTVKDGVLQGSVLGPLLLSLYVAPLENIFKAHGINVMVYADDTVYHVMNEVPGMNIINKFADSLGMPVVNLNIRMCLFGFAPENQLLKAEFSL</sequence>
<reference evidence="2" key="2">
    <citation type="journal article" date="2023" name="Science">
        <title>Genomic signatures of disease resistance in endangered staghorn corals.</title>
        <authorList>
            <person name="Vollmer S.V."/>
            <person name="Selwyn J.D."/>
            <person name="Despard B.A."/>
            <person name="Roesel C.L."/>
        </authorList>
    </citation>
    <scope>NUCLEOTIDE SEQUENCE</scope>
    <source>
        <strain evidence="2">K2</strain>
    </source>
</reference>
<dbReference type="PROSITE" id="PS50878">
    <property type="entry name" value="RT_POL"/>
    <property type="match status" value="1"/>
</dbReference>
<comment type="caution">
    <text evidence="2">The sequence shown here is derived from an EMBL/GenBank/DDBJ whole genome shotgun (WGS) entry which is preliminary data.</text>
</comment>
<accession>A0AAD9PQX1</accession>
<protein>
    <submittedName>
        <fullName evidence="2">RNA-directed DNA polymerase from transposon BS</fullName>
    </submittedName>
</protein>
<organism evidence="2 3">
    <name type="scientific">Acropora cervicornis</name>
    <name type="common">Staghorn coral</name>
    <dbReference type="NCBI Taxonomy" id="6130"/>
    <lineage>
        <taxon>Eukaryota</taxon>
        <taxon>Metazoa</taxon>
        <taxon>Cnidaria</taxon>
        <taxon>Anthozoa</taxon>
        <taxon>Hexacorallia</taxon>
        <taxon>Scleractinia</taxon>
        <taxon>Astrocoeniina</taxon>
        <taxon>Acroporidae</taxon>
        <taxon>Acropora</taxon>
    </lineage>
</organism>
<dbReference type="SUPFAM" id="SSF56672">
    <property type="entry name" value="DNA/RNA polymerases"/>
    <property type="match status" value="1"/>
</dbReference>
<evidence type="ECO:0000259" key="1">
    <source>
        <dbReference type="PROSITE" id="PS50878"/>
    </source>
</evidence>
<dbReference type="AlphaFoldDB" id="A0AAD9PQX1"/>
<dbReference type="Proteomes" id="UP001249851">
    <property type="component" value="Unassembled WGS sequence"/>
</dbReference>
<name>A0AAD9PQX1_ACRCE</name>
<dbReference type="EMBL" id="JARQWQ010000188">
    <property type="protein sequence ID" value="KAK2547387.1"/>
    <property type="molecule type" value="Genomic_DNA"/>
</dbReference>
<evidence type="ECO:0000313" key="2">
    <source>
        <dbReference type="EMBL" id="KAK2547387.1"/>
    </source>
</evidence>
<dbReference type="InterPro" id="IPR043502">
    <property type="entry name" value="DNA/RNA_pol_sf"/>
</dbReference>
<evidence type="ECO:0000313" key="3">
    <source>
        <dbReference type="Proteomes" id="UP001249851"/>
    </source>
</evidence>
<keyword evidence="3" id="KW-1185">Reference proteome</keyword>
<dbReference type="PANTHER" id="PTHR33332">
    <property type="entry name" value="REVERSE TRANSCRIPTASE DOMAIN-CONTAINING PROTEIN"/>
    <property type="match status" value="1"/>
</dbReference>
<dbReference type="GO" id="GO:0003964">
    <property type="term" value="F:RNA-directed DNA polymerase activity"/>
    <property type="evidence" value="ECO:0007669"/>
    <property type="project" value="UniProtKB-KW"/>
</dbReference>
<proteinExistence type="predicted"/>
<keyword evidence="2" id="KW-0695">RNA-directed DNA polymerase</keyword>